<dbReference type="GO" id="GO:0003924">
    <property type="term" value="F:GTPase activity"/>
    <property type="evidence" value="ECO:0007669"/>
    <property type="project" value="InterPro"/>
</dbReference>
<dbReference type="NCBIfam" id="TIGR00750">
    <property type="entry name" value="lao"/>
    <property type="match status" value="1"/>
</dbReference>
<dbReference type="InterPro" id="IPR027417">
    <property type="entry name" value="P-loop_NTPase"/>
</dbReference>
<dbReference type="CDD" id="cd03114">
    <property type="entry name" value="MMAA-like"/>
    <property type="match status" value="1"/>
</dbReference>
<dbReference type="Gene3D" id="1.20.5.170">
    <property type="match status" value="1"/>
</dbReference>
<evidence type="ECO:0000256" key="1">
    <source>
        <dbReference type="ARBA" id="ARBA00009625"/>
    </source>
</evidence>
<dbReference type="GO" id="GO:0005737">
    <property type="term" value="C:cytoplasm"/>
    <property type="evidence" value="ECO:0007669"/>
    <property type="project" value="TreeGrafter"/>
</dbReference>
<proteinExistence type="inferred from homology"/>
<dbReference type="KEGG" id="stim:H1B31_03910"/>
<dbReference type="EC" id="3.6.5.-" evidence="2"/>
<dbReference type="InterPro" id="IPR005129">
    <property type="entry name" value="GTPase_ArgK"/>
</dbReference>
<gene>
    <name evidence="2" type="primary">meaB</name>
    <name evidence="2" type="ORF">H1B31_03910</name>
</gene>
<dbReference type="Gene3D" id="1.10.287.130">
    <property type="match status" value="1"/>
</dbReference>
<dbReference type="Gene3D" id="3.40.50.300">
    <property type="entry name" value="P-loop containing nucleotide triphosphate hydrolases"/>
    <property type="match status" value="1"/>
</dbReference>
<reference evidence="2 3" key="1">
    <citation type="submission" date="2020-07" db="EMBL/GenBank/DDBJ databases">
        <title>Complete genome and description of Selenomonas timonensis sp. nov., a new bacterium isolated from a gingivitis subject.</title>
        <authorList>
            <person name="Antezack A."/>
        </authorList>
    </citation>
    <scope>NUCLEOTIDE SEQUENCE [LARGE SCALE GENOMIC DNA]</scope>
    <source>
        <strain evidence="2 3">Marseille-Q3039</strain>
    </source>
</reference>
<dbReference type="PANTHER" id="PTHR23408">
    <property type="entry name" value="METHYLMALONYL-COA MUTASE"/>
    <property type="match status" value="1"/>
</dbReference>
<sequence length="392" mass="42900">MSEKYSVERPDWVPEDADCKFTTSVMGGIEGIKDLTVGNINPKLLNGQGMPRRKLVLSEDDYVAGVERGDRMTLSRAITLIESNSSRHFKLAQRVLQRLLPKTGNALRIGITGVPGAGKSTMIEAFGNMLCDAGHRVAVLTVDPTSSVTKGSILGDKTRMGTLSRRPEAFIRPSPAGGTLGGVARKSRETMLLCEAAGYDVIIIETVGVGQSETTVRSMVDFFLLVVLTGAGDELQGIKKGIMELADAIVINKADGDNLLKAKVARGQYERMIEFIRPATLGWETHAYLASAIEKTGLAELWEVIRIFRDKTTETGIWKKRRDGQLLDWMNSMIDEHLHNLFFDDAVVRGRMPEVKEAILSGGISPTQAVAELLSVFDVHRAAGRQVDLFTN</sequence>
<keyword evidence="3" id="KW-1185">Reference proteome</keyword>
<name>A0A7G7VLU2_9FIRM</name>
<dbReference type="NCBIfam" id="NF006958">
    <property type="entry name" value="PRK09435.1"/>
    <property type="match status" value="1"/>
</dbReference>
<dbReference type="SUPFAM" id="SSF52540">
    <property type="entry name" value="P-loop containing nucleoside triphosphate hydrolases"/>
    <property type="match status" value="1"/>
</dbReference>
<evidence type="ECO:0000313" key="3">
    <source>
        <dbReference type="Proteomes" id="UP000515480"/>
    </source>
</evidence>
<comment type="similarity">
    <text evidence="1">Belongs to the SIMIBI class G3E GTPase family. ArgK/MeaB subfamily.</text>
</comment>
<keyword evidence="2" id="KW-0378">Hydrolase</keyword>
<dbReference type="AlphaFoldDB" id="A0A7G7VLU2"/>
<dbReference type="Pfam" id="PF03308">
    <property type="entry name" value="MeaB"/>
    <property type="match status" value="1"/>
</dbReference>
<accession>A0A7G7VLU2</accession>
<protein>
    <submittedName>
        <fullName evidence="2">Methylmalonyl Co-A mutase-associated GTPase MeaB</fullName>
        <ecNumber evidence="2">3.6.5.-</ecNumber>
    </submittedName>
</protein>
<dbReference type="GO" id="GO:0005525">
    <property type="term" value="F:GTP binding"/>
    <property type="evidence" value="ECO:0007669"/>
    <property type="project" value="InterPro"/>
</dbReference>
<dbReference type="EMBL" id="CP060204">
    <property type="protein sequence ID" value="QNH55085.1"/>
    <property type="molecule type" value="Genomic_DNA"/>
</dbReference>
<dbReference type="Proteomes" id="UP000515480">
    <property type="component" value="Chromosome"/>
</dbReference>
<organism evidence="2 3">
    <name type="scientific">Selenomonas timonae</name>
    <dbReference type="NCBI Taxonomy" id="2754044"/>
    <lineage>
        <taxon>Bacteria</taxon>
        <taxon>Bacillati</taxon>
        <taxon>Bacillota</taxon>
        <taxon>Negativicutes</taxon>
        <taxon>Selenomonadales</taxon>
        <taxon>Selenomonadaceae</taxon>
        <taxon>Selenomonas</taxon>
    </lineage>
</organism>
<dbReference type="RefSeq" id="WP_185980971.1">
    <property type="nucleotide sequence ID" value="NZ_CP060204.1"/>
</dbReference>
<dbReference type="PANTHER" id="PTHR23408:SF3">
    <property type="entry name" value="METHYLMALONIC ACIDURIA TYPE A PROTEIN, MITOCHONDRIAL"/>
    <property type="match status" value="1"/>
</dbReference>
<evidence type="ECO:0000313" key="2">
    <source>
        <dbReference type="EMBL" id="QNH55085.1"/>
    </source>
</evidence>